<dbReference type="InterPro" id="IPR012349">
    <property type="entry name" value="Split_barrel_FMN-bd"/>
</dbReference>
<reference evidence="1 2" key="1">
    <citation type="submission" date="2019-03" db="EMBL/GenBank/DDBJ databases">
        <title>Genomic Encyclopedia of Type Strains, Phase IV (KMG-IV): sequencing the most valuable type-strain genomes for metagenomic binning, comparative biology and taxonomic classification.</title>
        <authorList>
            <person name="Goeker M."/>
        </authorList>
    </citation>
    <scope>NUCLEOTIDE SEQUENCE [LARGE SCALE GENOMIC DNA]</scope>
    <source>
        <strain evidence="1 2">DSM 13605</strain>
    </source>
</reference>
<gene>
    <name evidence="1" type="ORF">EDC34_107123</name>
</gene>
<organism evidence="1 2">
    <name type="scientific">Thermomonas haemolytica</name>
    <dbReference type="NCBI Taxonomy" id="141949"/>
    <lineage>
        <taxon>Bacteria</taxon>
        <taxon>Pseudomonadati</taxon>
        <taxon>Pseudomonadota</taxon>
        <taxon>Gammaproteobacteria</taxon>
        <taxon>Lysobacterales</taxon>
        <taxon>Lysobacteraceae</taxon>
        <taxon>Thermomonas</taxon>
    </lineage>
</organism>
<evidence type="ECO:0008006" key="3">
    <source>
        <dbReference type="Google" id="ProtNLM"/>
    </source>
</evidence>
<accession>A0A4R3N318</accession>
<dbReference type="EMBL" id="SMAP01000007">
    <property type="protein sequence ID" value="TCT22571.1"/>
    <property type="molecule type" value="Genomic_DNA"/>
</dbReference>
<evidence type="ECO:0000313" key="2">
    <source>
        <dbReference type="Proteomes" id="UP000295414"/>
    </source>
</evidence>
<protein>
    <recommendedName>
        <fullName evidence="3">Pyridoxamine 5'-phosphate oxidase</fullName>
    </recommendedName>
</protein>
<evidence type="ECO:0000313" key="1">
    <source>
        <dbReference type="EMBL" id="TCT22571.1"/>
    </source>
</evidence>
<dbReference type="AlphaFoldDB" id="A0A4R3N318"/>
<name>A0A4R3N318_9GAMM</name>
<comment type="caution">
    <text evidence="1">The sequence shown here is derived from an EMBL/GenBank/DDBJ whole genome shotgun (WGS) entry which is preliminary data.</text>
</comment>
<keyword evidence="2" id="KW-1185">Reference proteome</keyword>
<dbReference type="Proteomes" id="UP000295414">
    <property type="component" value="Unassembled WGS sequence"/>
</dbReference>
<dbReference type="SUPFAM" id="SSF50475">
    <property type="entry name" value="FMN-binding split barrel"/>
    <property type="match status" value="1"/>
</dbReference>
<proteinExistence type="predicted"/>
<dbReference type="Gene3D" id="2.30.110.10">
    <property type="entry name" value="Electron Transport, Fmn-binding Protein, Chain A"/>
    <property type="match status" value="1"/>
</dbReference>
<sequence>MPHAMPIRSAPDWLDADRAAFMQAAVSMSLGARDAALRPSVTRGVGCRVLADGEVRVFVNAALAGPLADDVATNGQVAVVFSDIVSHRTLQVKATDARVQALDAEDHAAVDAYVRAFGATVVGYGYPEAIPLAILHAPPEDRIAIVCHPREGFEQTPGPQAGQRLEGAR</sequence>